<name>A0A8J8MS20_9RHOB</name>
<dbReference type="AlphaFoldDB" id="A0A8J8MS20"/>
<dbReference type="EMBL" id="CP047289">
    <property type="protein sequence ID" value="QUS35732.1"/>
    <property type="molecule type" value="Genomic_DNA"/>
</dbReference>
<evidence type="ECO:0000313" key="3">
    <source>
        <dbReference type="Proteomes" id="UP000679284"/>
    </source>
</evidence>
<dbReference type="InterPro" id="IPR042233">
    <property type="entry name" value="Cell_div_ZapA_N"/>
</dbReference>
<gene>
    <name evidence="2" type="primary">zapA</name>
    <name evidence="2" type="ORF">GR316_05320</name>
</gene>
<keyword evidence="3" id="KW-1185">Reference proteome</keyword>
<reference evidence="2" key="1">
    <citation type="submission" date="2020-01" db="EMBL/GenBank/DDBJ databases">
        <authorList>
            <person name="Yang Y."/>
            <person name="Kwon Y.M."/>
        </authorList>
    </citation>
    <scope>NUCLEOTIDE SEQUENCE</scope>
    <source>
        <strain evidence="2">PG104</strain>
    </source>
</reference>
<dbReference type="SUPFAM" id="SSF102829">
    <property type="entry name" value="Cell division protein ZapA-like"/>
    <property type="match status" value="1"/>
</dbReference>
<keyword evidence="2" id="KW-0131">Cell cycle</keyword>
<dbReference type="Pfam" id="PF05164">
    <property type="entry name" value="ZapA"/>
    <property type="match status" value="1"/>
</dbReference>
<dbReference type="KEGG" id="fap:GR316_05320"/>
<dbReference type="Proteomes" id="UP000679284">
    <property type="component" value="Chromosome"/>
</dbReference>
<feature type="coiled-coil region" evidence="1">
    <location>
        <begin position="63"/>
        <end position="121"/>
    </location>
</feature>
<evidence type="ECO:0000313" key="2">
    <source>
        <dbReference type="EMBL" id="QUS35732.1"/>
    </source>
</evidence>
<accession>A0A8J8MS20</accession>
<dbReference type="GO" id="GO:0051301">
    <property type="term" value="P:cell division"/>
    <property type="evidence" value="ECO:0007669"/>
    <property type="project" value="UniProtKB-KW"/>
</dbReference>
<dbReference type="RefSeq" id="WP_211784982.1">
    <property type="nucleotide sequence ID" value="NZ_CP047289.1"/>
</dbReference>
<evidence type="ECO:0000256" key="1">
    <source>
        <dbReference type="SAM" id="Coils"/>
    </source>
</evidence>
<organism evidence="2 3">
    <name type="scientific">Falsirhodobacter algicola</name>
    <dbReference type="NCBI Taxonomy" id="2692330"/>
    <lineage>
        <taxon>Bacteria</taxon>
        <taxon>Pseudomonadati</taxon>
        <taxon>Pseudomonadota</taxon>
        <taxon>Alphaproteobacteria</taxon>
        <taxon>Rhodobacterales</taxon>
        <taxon>Paracoccaceae</taxon>
        <taxon>Falsirhodobacter</taxon>
    </lineage>
</organism>
<proteinExistence type="predicted"/>
<keyword evidence="1" id="KW-0175">Coiled coil</keyword>
<protein>
    <submittedName>
        <fullName evidence="2">Cell division protein ZapA</fullName>
    </submittedName>
</protein>
<keyword evidence="2" id="KW-0132">Cell division</keyword>
<dbReference type="InterPro" id="IPR036192">
    <property type="entry name" value="Cell_div_ZapA-like_sf"/>
</dbReference>
<sequence>MADLDITIGNKTFTVACQDGQERFLQAAARQLSDQAGAVLSQIGRMPSERMLLMAGLMLADKTAAMEHELTTLRARVAELQARPAPAPERVEVPVIPPVVVETMAELAARTEALAATLEEKVAQ</sequence>
<dbReference type="Gene3D" id="3.30.160.880">
    <property type="entry name" value="Cell division protein ZapA protomer, N-terminal domain"/>
    <property type="match status" value="1"/>
</dbReference>
<dbReference type="InterPro" id="IPR007838">
    <property type="entry name" value="Cell_div_ZapA-like"/>
</dbReference>